<evidence type="ECO:0000256" key="1">
    <source>
        <dbReference type="SAM" id="MobiDB-lite"/>
    </source>
</evidence>
<dbReference type="Gene3D" id="3.30.70.1070">
    <property type="entry name" value="Sporulation related repeat"/>
    <property type="match status" value="1"/>
</dbReference>
<dbReference type="InterPro" id="IPR036680">
    <property type="entry name" value="SPOR-like_sf"/>
</dbReference>
<dbReference type="PROSITE" id="PS51724">
    <property type="entry name" value="SPOR"/>
    <property type="match status" value="1"/>
</dbReference>
<reference evidence="5" key="1">
    <citation type="journal article" date="2019" name="Int. J. Syst. Evol. Microbiol.">
        <title>The Global Catalogue of Microorganisms (GCM) 10K type strain sequencing project: providing services to taxonomists for standard genome sequencing and annotation.</title>
        <authorList>
            <consortium name="The Broad Institute Genomics Platform"/>
            <consortium name="The Broad Institute Genome Sequencing Center for Infectious Disease"/>
            <person name="Wu L."/>
            <person name="Ma J."/>
        </authorList>
    </citation>
    <scope>NUCLEOTIDE SEQUENCE [LARGE SCALE GENOMIC DNA]</scope>
    <source>
        <strain evidence="5">JCM 17498</strain>
    </source>
</reference>
<evidence type="ECO:0000256" key="2">
    <source>
        <dbReference type="SAM" id="SignalP"/>
    </source>
</evidence>
<accession>A0ABP7D8P5</accession>
<dbReference type="Pfam" id="PF05036">
    <property type="entry name" value="SPOR"/>
    <property type="match status" value="1"/>
</dbReference>
<comment type="caution">
    <text evidence="4">The sequence shown here is derived from an EMBL/GenBank/DDBJ whole genome shotgun (WGS) entry which is preliminary data.</text>
</comment>
<dbReference type="SUPFAM" id="SSF48452">
    <property type="entry name" value="TPR-like"/>
    <property type="match status" value="1"/>
</dbReference>
<protein>
    <recommendedName>
        <fullName evidence="3">SPOR domain-containing protein</fullName>
    </recommendedName>
</protein>
<keyword evidence="2" id="KW-0732">Signal</keyword>
<feature type="domain" description="SPOR" evidence="3">
    <location>
        <begin position="573"/>
        <end position="654"/>
    </location>
</feature>
<evidence type="ECO:0000259" key="3">
    <source>
        <dbReference type="PROSITE" id="PS51724"/>
    </source>
</evidence>
<proteinExistence type="predicted"/>
<feature type="chain" id="PRO_5045118428" description="SPOR domain-containing protein" evidence="2">
    <location>
        <begin position="30"/>
        <end position="665"/>
    </location>
</feature>
<keyword evidence="5" id="KW-1185">Reference proteome</keyword>
<name>A0ABP7D8P5_9SPHN</name>
<sequence>MTRFIPLTVAAPLALAALSLPVMSMPAGAQQMVQSLASTDADLLAAQMRQLAANPRDVNALATAGELSLKLGDLSAAASLFARADKVDSGNGRVKAGMAAILVRSERPGEALRFYEQAERSGLPTVRYAADRGLAYDLVGEQERAQRDYRAALAVSRDDETVRRYALSLGISGRQAQALEQLDPLIRRQDRAGWRAQAFVLAMNGDTAAATKIVTAMMPGNLAQGLAAFFQRLPSLSPVDRAFAVHFGEIQPTPERIADARLTPKLPPLAGSPPVQVAAVAPATVTRPVARDTRRTRTAAPIQTPPARNVPVQRTPVQNLPTQAPPVQVAAVPTPAASSPPVVWAAPRAVVQPLPPTPEVAAPVAVAAAPVAPVQSSAATQRADSVLARIVANLSIPAEELGVVEPTPAASRAPLPVKLAAAPASAAGRRVVAEASAKEARDTAVRRVVAARLTGNAAADDAAIPLTRAQQRAADRKAAMVDAKGKPLTAAQRRAAARKPAIEDATAVAAVEDEKPLTPAQKRAAARKAAAEEKAMTPAEKRAAARKEAAETKKATDRKALADKAAADKKAARSNPARIWVQVASGANDAYLGQAWKTITAKAPQAFRGKAGYTQSVRATNRVMTGPFKTDAEARAFVNQLAKQGVPAYSVSTDAGEPVAKLPAR</sequence>
<feature type="compositionally biased region" description="Basic and acidic residues" evidence="1">
    <location>
        <begin position="529"/>
        <end position="569"/>
    </location>
</feature>
<dbReference type="InterPro" id="IPR011990">
    <property type="entry name" value="TPR-like_helical_dom_sf"/>
</dbReference>
<feature type="region of interest" description="Disordered" evidence="1">
    <location>
        <begin position="291"/>
        <end position="313"/>
    </location>
</feature>
<evidence type="ECO:0000313" key="4">
    <source>
        <dbReference type="EMBL" id="GAA3700964.1"/>
    </source>
</evidence>
<dbReference type="Proteomes" id="UP001500523">
    <property type="component" value="Unassembled WGS sequence"/>
</dbReference>
<dbReference type="EMBL" id="BAABBF010000002">
    <property type="protein sequence ID" value="GAA3700964.1"/>
    <property type="molecule type" value="Genomic_DNA"/>
</dbReference>
<organism evidence="4 5">
    <name type="scientific">Sphingomonas cynarae</name>
    <dbReference type="NCBI Taxonomy" id="930197"/>
    <lineage>
        <taxon>Bacteria</taxon>
        <taxon>Pseudomonadati</taxon>
        <taxon>Pseudomonadota</taxon>
        <taxon>Alphaproteobacteria</taxon>
        <taxon>Sphingomonadales</taxon>
        <taxon>Sphingomonadaceae</taxon>
        <taxon>Sphingomonas</taxon>
    </lineage>
</organism>
<feature type="region of interest" description="Disordered" evidence="1">
    <location>
        <begin position="514"/>
        <end position="569"/>
    </location>
</feature>
<feature type="signal peptide" evidence="2">
    <location>
        <begin position="1"/>
        <end position="29"/>
    </location>
</feature>
<dbReference type="InterPro" id="IPR007730">
    <property type="entry name" value="SPOR-like_dom"/>
</dbReference>
<dbReference type="SUPFAM" id="SSF110997">
    <property type="entry name" value="Sporulation related repeat"/>
    <property type="match status" value="1"/>
</dbReference>
<dbReference type="Gene3D" id="1.25.40.10">
    <property type="entry name" value="Tetratricopeptide repeat domain"/>
    <property type="match status" value="1"/>
</dbReference>
<evidence type="ECO:0000313" key="5">
    <source>
        <dbReference type="Proteomes" id="UP001500523"/>
    </source>
</evidence>
<gene>
    <name evidence="4" type="ORF">GCM10022268_08680</name>
</gene>
<dbReference type="RefSeq" id="WP_344692165.1">
    <property type="nucleotide sequence ID" value="NZ_BAABBF010000002.1"/>
</dbReference>